<name>A0A543JP47_9PSEU</name>
<evidence type="ECO:0000313" key="1">
    <source>
        <dbReference type="EMBL" id="TQM84534.1"/>
    </source>
</evidence>
<dbReference type="EMBL" id="VFPP01000001">
    <property type="protein sequence ID" value="TQM84534.1"/>
    <property type="molecule type" value="Genomic_DNA"/>
</dbReference>
<dbReference type="AlphaFoldDB" id="A0A543JP47"/>
<organism evidence="1 2">
    <name type="scientific">Saccharothrix saharensis</name>
    <dbReference type="NCBI Taxonomy" id="571190"/>
    <lineage>
        <taxon>Bacteria</taxon>
        <taxon>Bacillati</taxon>
        <taxon>Actinomycetota</taxon>
        <taxon>Actinomycetes</taxon>
        <taxon>Pseudonocardiales</taxon>
        <taxon>Pseudonocardiaceae</taxon>
        <taxon>Saccharothrix</taxon>
    </lineage>
</organism>
<dbReference type="OrthoDB" id="4311273at2"/>
<dbReference type="RefSeq" id="WP_141982703.1">
    <property type="nucleotide sequence ID" value="NZ_VFPP01000001.1"/>
</dbReference>
<comment type="caution">
    <text evidence="1">The sequence shown here is derived from an EMBL/GenBank/DDBJ whole genome shotgun (WGS) entry which is preliminary data.</text>
</comment>
<evidence type="ECO:0000313" key="2">
    <source>
        <dbReference type="Proteomes" id="UP000316628"/>
    </source>
</evidence>
<reference evidence="1 2" key="1">
    <citation type="submission" date="2019-06" db="EMBL/GenBank/DDBJ databases">
        <title>Sequencing the genomes of 1000 actinobacteria strains.</title>
        <authorList>
            <person name="Klenk H.-P."/>
        </authorList>
    </citation>
    <scope>NUCLEOTIDE SEQUENCE [LARGE SCALE GENOMIC DNA]</scope>
    <source>
        <strain evidence="1 2">DSM 45456</strain>
    </source>
</reference>
<gene>
    <name evidence="1" type="ORF">FHX81_6989</name>
</gene>
<protein>
    <submittedName>
        <fullName evidence="1">Uncharacterized protein</fullName>
    </submittedName>
</protein>
<dbReference type="Proteomes" id="UP000316628">
    <property type="component" value="Unassembled WGS sequence"/>
</dbReference>
<sequence length="134" mass="14260">MDVPLGYDLLVDPDLPPTLPRTTVDLPAGAPVTTAAGALEQFLRQTTGPAEVVIAVEGQPVGATSRAFIAAEFPTATRALGDGDRAAQPGQSTAYRLIRFECGSCDRAVYRVFYDERTNPVCEEAGHGRMRLAP</sequence>
<accession>A0A543JP47</accession>
<keyword evidence="2" id="KW-1185">Reference proteome</keyword>
<proteinExistence type="predicted"/>